<dbReference type="AlphaFoldDB" id="A0A2N7VCV9"/>
<evidence type="ECO:0000313" key="2">
    <source>
        <dbReference type="EMBL" id="PMS15003.1"/>
    </source>
</evidence>
<keyword evidence="1" id="KW-1133">Transmembrane helix</keyword>
<dbReference type="EMBL" id="PNYA01000037">
    <property type="protein sequence ID" value="PMS15003.1"/>
    <property type="molecule type" value="Genomic_DNA"/>
</dbReference>
<comment type="caution">
    <text evidence="2">The sequence shown here is derived from an EMBL/GenBank/DDBJ whole genome shotgun (WGS) entry which is preliminary data.</text>
</comment>
<dbReference type="Proteomes" id="UP000235616">
    <property type="component" value="Unassembled WGS sequence"/>
</dbReference>
<evidence type="ECO:0000256" key="1">
    <source>
        <dbReference type="SAM" id="Phobius"/>
    </source>
</evidence>
<reference evidence="2 3" key="1">
    <citation type="submission" date="2018-01" db="EMBL/GenBank/DDBJ databases">
        <title>Whole genome analyses suggest that Burkholderia sensu lato contains two further novel genera in the rhizoxinica-symbiotica group Mycetohabitans gen. nov., and Trinickia gen. nov.: implications for the evolution of diazotrophy and nodulation in the Burkholderiaceae.</title>
        <authorList>
            <person name="Estrada-de los Santos P."/>
            <person name="Palmer M."/>
            <person name="Chavez-Ramirez B."/>
            <person name="Beukes C."/>
            <person name="Steenkamp E.T."/>
            <person name="Hirsch A.M."/>
            <person name="Manyaka P."/>
            <person name="Maluk M."/>
            <person name="Lafos M."/>
            <person name="Crook M."/>
            <person name="Gross E."/>
            <person name="Simon M.F."/>
            <person name="Bueno dos Reis Junior F."/>
            <person name="Poole P.S."/>
            <person name="Venter S.N."/>
            <person name="James E.K."/>
        </authorList>
    </citation>
    <scope>NUCLEOTIDE SEQUENCE [LARGE SCALE GENOMIC DNA]</scope>
    <source>
        <strain evidence="2 3">GIMN1.004</strain>
    </source>
</reference>
<accession>A0A2N7VCV9</accession>
<keyword evidence="1" id="KW-0472">Membrane</keyword>
<feature type="transmembrane region" description="Helical" evidence="1">
    <location>
        <begin position="6"/>
        <end position="25"/>
    </location>
</feature>
<name>A0A2N7VCV9_9BURK</name>
<keyword evidence="3" id="KW-1185">Reference proteome</keyword>
<dbReference type="InterPro" id="IPR016410">
    <property type="entry name" value="Phage_imm"/>
</dbReference>
<dbReference type="RefSeq" id="WP_102648950.1">
    <property type="nucleotide sequence ID" value="NZ_PNYA01000037.1"/>
</dbReference>
<sequence length="103" mass="11677">MLDRIALQVVEVVFALAIYFLPSIIADHRKRHDILTLALFNACMGWSVVGWLLALYWAHLPNPPESLARDVAAQRRLTRMTAFSSALMARIDRRAAKHDGAHR</sequence>
<dbReference type="Pfam" id="PF14373">
    <property type="entry name" value="Imm_superinfect"/>
    <property type="match status" value="1"/>
</dbReference>
<evidence type="ECO:0000313" key="3">
    <source>
        <dbReference type="Proteomes" id="UP000235616"/>
    </source>
</evidence>
<gene>
    <name evidence="2" type="ORF">C0Z18_29015</name>
</gene>
<protein>
    <submittedName>
        <fullName evidence="2">Immunity protein</fullName>
    </submittedName>
</protein>
<keyword evidence="1" id="KW-0812">Transmembrane</keyword>
<feature type="transmembrane region" description="Helical" evidence="1">
    <location>
        <begin position="37"/>
        <end position="58"/>
    </location>
</feature>
<dbReference type="OrthoDB" id="9099722at2"/>
<proteinExistence type="predicted"/>
<organism evidence="2 3">
    <name type="scientific">Trinickia dabaoshanensis</name>
    <dbReference type="NCBI Taxonomy" id="564714"/>
    <lineage>
        <taxon>Bacteria</taxon>
        <taxon>Pseudomonadati</taxon>
        <taxon>Pseudomonadota</taxon>
        <taxon>Betaproteobacteria</taxon>
        <taxon>Burkholderiales</taxon>
        <taxon>Burkholderiaceae</taxon>
        <taxon>Trinickia</taxon>
    </lineage>
</organism>